<gene>
    <name evidence="9" type="ORF">CAN33_0019840</name>
</gene>
<sequence length="370" mass="41841">MRRFERITQVVEHVEEYRRGGYHPVHLHDIFDQRYEVVGKLAYGQFSTAWLAKDKTSTHRHIALKILKADASADSKELLILRHLAASKFDHPGKTHVVELLDHFYHTGPNGSHLCLVFPVMISDVQEMIVTWTPRQAGYVETMSHQILLGLDFLHRSDIVHCDLQPGNIMVSVTDAIGNSEDLLEPPQLSPVRWLEGVTKDGSAPEYLMPSQRRYNQLKNVHHSRLVVKIGDLGGAHFRRWCDERPLTPLSLRAPEIIHGSPWDWTIDIWALGCLIFELATNESLFPLGTFGIPKEEVNKEHLKLIDEKLSDPAGRAEFAAYLADRLPDDFGAENVQGLAKFLLLMLQVSPGERPSTKVLLDHAFTVAVP</sequence>
<dbReference type="VEuPathDB" id="FungiDB:An12g05500"/>
<protein>
    <recommendedName>
        <fullName evidence="1">non-specific serine/threonine protein kinase</fullName>
        <ecNumber evidence="1">2.7.11.1</ecNumber>
    </recommendedName>
</protein>
<proteinExistence type="predicted"/>
<evidence type="ECO:0000256" key="5">
    <source>
        <dbReference type="ARBA" id="ARBA00022777"/>
    </source>
</evidence>
<dbReference type="GO" id="GO:0000245">
    <property type="term" value="P:spliceosomal complex assembly"/>
    <property type="evidence" value="ECO:0007669"/>
    <property type="project" value="TreeGrafter"/>
</dbReference>
<keyword evidence="5" id="KW-0418">Kinase</keyword>
<keyword evidence="6" id="KW-0067">ATP-binding</keyword>
<dbReference type="EMBL" id="NKJJ02000010">
    <property type="protein sequence ID" value="TPR06123.1"/>
    <property type="molecule type" value="Genomic_DNA"/>
</dbReference>
<dbReference type="OrthoDB" id="5979581at2759"/>
<evidence type="ECO:0000256" key="2">
    <source>
        <dbReference type="ARBA" id="ARBA00022527"/>
    </source>
</evidence>
<evidence type="ECO:0000256" key="4">
    <source>
        <dbReference type="ARBA" id="ARBA00022741"/>
    </source>
</evidence>
<organism evidence="9 10">
    <name type="scientific">Aspergillus niger</name>
    <dbReference type="NCBI Taxonomy" id="5061"/>
    <lineage>
        <taxon>Eukaryota</taxon>
        <taxon>Fungi</taxon>
        <taxon>Dikarya</taxon>
        <taxon>Ascomycota</taxon>
        <taxon>Pezizomycotina</taxon>
        <taxon>Eurotiomycetes</taxon>
        <taxon>Eurotiomycetidae</taxon>
        <taxon>Eurotiales</taxon>
        <taxon>Aspergillaceae</taxon>
        <taxon>Aspergillus</taxon>
        <taxon>Aspergillus subgen. Circumdati</taxon>
    </lineage>
</organism>
<dbReference type="VEuPathDB" id="FungiDB:M747DRAFT_285552"/>
<dbReference type="PANTHER" id="PTHR47634:SF9">
    <property type="entry name" value="PROTEIN KINASE DOMAIN-CONTAINING PROTEIN-RELATED"/>
    <property type="match status" value="1"/>
</dbReference>
<dbReference type="InterPro" id="IPR000719">
    <property type="entry name" value="Prot_kinase_dom"/>
</dbReference>
<reference evidence="10" key="1">
    <citation type="submission" date="2018-10" db="EMBL/GenBank/DDBJ databases">
        <title>FDA dAtabase for Regulatory Grade micrObial Sequences (FDA-ARGOS): Supporting development and validation of Infectious Disease Dx tests.</title>
        <authorList>
            <person name="Kerrigan L."/>
            <person name="Tallon L."/>
            <person name="Sadzewicz L."/>
            <person name="Sengamalay N."/>
            <person name="Ott S."/>
            <person name="Godinez A."/>
            <person name="Nagaraj S."/>
            <person name="Vavikolanu K."/>
            <person name="Nadendla S."/>
            <person name="George J."/>
            <person name="Sichtig H."/>
        </authorList>
    </citation>
    <scope>NUCLEOTIDE SEQUENCE [LARGE SCALE GENOMIC DNA]</scope>
    <source>
        <strain evidence="10">FDAARGOS_311</strain>
    </source>
</reference>
<evidence type="ECO:0000313" key="9">
    <source>
        <dbReference type="EMBL" id="TPR06123.1"/>
    </source>
</evidence>
<dbReference type="AlphaFoldDB" id="A0A254U899"/>
<name>A0A254U899_ASPNG</name>
<dbReference type="VEuPathDB" id="FungiDB:ASPNIDRAFT2_1133346"/>
<dbReference type="GO" id="GO:0050684">
    <property type="term" value="P:regulation of mRNA processing"/>
    <property type="evidence" value="ECO:0007669"/>
    <property type="project" value="TreeGrafter"/>
</dbReference>
<evidence type="ECO:0000256" key="1">
    <source>
        <dbReference type="ARBA" id="ARBA00012513"/>
    </source>
</evidence>
<evidence type="ECO:0000256" key="6">
    <source>
        <dbReference type="ARBA" id="ARBA00022840"/>
    </source>
</evidence>
<dbReference type="VEuPathDB" id="FungiDB:ATCC64974_36890"/>
<keyword evidence="3" id="KW-0808">Transferase</keyword>
<comment type="catalytic activity">
    <reaction evidence="8">
        <text>L-seryl-[protein] + ATP = O-phospho-L-seryl-[protein] + ADP + H(+)</text>
        <dbReference type="Rhea" id="RHEA:17989"/>
        <dbReference type="Rhea" id="RHEA-COMP:9863"/>
        <dbReference type="Rhea" id="RHEA-COMP:11604"/>
        <dbReference type="ChEBI" id="CHEBI:15378"/>
        <dbReference type="ChEBI" id="CHEBI:29999"/>
        <dbReference type="ChEBI" id="CHEBI:30616"/>
        <dbReference type="ChEBI" id="CHEBI:83421"/>
        <dbReference type="ChEBI" id="CHEBI:456216"/>
        <dbReference type="EC" id="2.7.11.1"/>
    </reaction>
</comment>
<dbReference type="GO" id="GO:0004674">
    <property type="term" value="F:protein serine/threonine kinase activity"/>
    <property type="evidence" value="ECO:0007669"/>
    <property type="project" value="UniProtKB-KW"/>
</dbReference>
<keyword evidence="4" id="KW-0547">Nucleotide-binding</keyword>
<comment type="catalytic activity">
    <reaction evidence="7">
        <text>L-threonyl-[protein] + ATP = O-phospho-L-threonyl-[protein] + ADP + H(+)</text>
        <dbReference type="Rhea" id="RHEA:46608"/>
        <dbReference type="Rhea" id="RHEA-COMP:11060"/>
        <dbReference type="Rhea" id="RHEA-COMP:11605"/>
        <dbReference type="ChEBI" id="CHEBI:15378"/>
        <dbReference type="ChEBI" id="CHEBI:30013"/>
        <dbReference type="ChEBI" id="CHEBI:30616"/>
        <dbReference type="ChEBI" id="CHEBI:61977"/>
        <dbReference type="ChEBI" id="CHEBI:456216"/>
        <dbReference type="EC" id="2.7.11.1"/>
    </reaction>
</comment>
<dbReference type="Proteomes" id="UP000197666">
    <property type="component" value="Unassembled WGS sequence"/>
</dbReference>
<evidence type="ECO:0000256" key="8">
    <source>
        <dbReference type="ARBA" id="ARBA00048679"/>
    </source>
</evidence>
<dbReference type="EC" id="2.7.11.1" evidence="1"/>
<keyword evidence="2" id="KW-0723">Serine/threonine-protein kinase</keyword>
<dbReference type="Gene3D" id="1.10.510.10">
    <property type="entry name" value="Transferase(Phosphotransferase) domain 1"/>
    <property type="match status" value="1"/>
</dbReference>
<comment type="caution">
    <text evidence="9">The sequence shown here is derived from an EMBL/GenBank/DDBJ whole genome shotgun (WGS) entry which is preliminary data.</text>
</comment>
<dbReference type="InterPro" id="IPR011009">
    <property type="entry name" value="Kinase-like_dom_sf"/>
</dbReference>
<dbReference type="InterPro" id="IPR051334">
    <property type="entry name" value="SRPK"/>
</dbReference>
<dbReference type="SUPFAM" id="SSF56112">
    <property type="entry name" value="Protein kinase-like (PK-like)"/>
    <property type="match status" value="1"/>
</dbReference>
<dbReference type="PROSITE" id="PS50011">
    <property type="entry name" value="PROTEIN_KINASE_DOM"/>
    <property type="match status" value="1"/>
</dbReference>
<accession>A0A254U899</accession>
<evidence type="ECO:0000256" key="7">
    <source>
        <dbReference type="ARBA" id="ARBA00047899"/>
    </source>
</evidence>
<dbReference type="PANTHER" id="PTHR47634">
    <property type="entry name" value="PROTEIN KINASE DOMAIN-CONTAINING PROTEIN-RELATED"/>
    <property type="match status" value="1"/>
</dbReference>
<dbReference type="SMART" id="SM00220">
    <property type="entry name" value="S_TKc"/>
    <property type="match status" value="1"/>
</dbReference>
<dbReference type="Pfam" id="PF00069">
    <property type="entry name" value="Pkinase"/>
    <property type="match status" value="2"/>
</dbReference>
<evidence type="ECO:0000313" key="10">
    <source>
        <dbReference type="Proteomes" id="UP000197666"/>
    </source>
</evidence>
<dbReference type="Gene3D" id="3.30.200.20">
    <property type="entry name" value="Phosphorylase Kinase, domain 1"/>
    <property type="match status" value="1"/>
</dbReference>
<dbReference type="GO" id="GO:0005524">
    <property type="term" value="F:ATP binding"/>
    <property type="evidence" value="ECO:0007669"/>
    <property type="project" value="UniProtKB-KW"/>
</dbReference>
<evidence type="ECO:0000256" key="3">
    <source>
        <dbReference type="ARBA" id="ARBA00022679"/>
    </source>
</evidence>